<evidence type="ECO:0000313" key="3">
    <source>
        <dbReference type="Proteomes" id="UP000265703"/>
    </source>
</evidence>
<accession>A0A397SGY6</accession>
<protein>
    <submittedName>
        <fullName evidence="2">Uncharacterized protein</fullName>
    </submittedName>
</protein>
<dbReference type="InterPro" id="IPR011989">
    <property type="entry name" value="ARM-like"/>
</dbReference>
<dbReference type="Gene3D" id="2.60.120.200">
    <property type="match status" value="1"/>
</dbReference>
<reference evidence="2 3" key="1">
    <citation type="submission" date="2018-06" db="EMBL/GenBank/DDBJ databases">
        <title>Comparative genomics reveals the genomic features of Rhizophagus irregularis, R. cerebriforme, R. diaphanum and Gigaspora rosea, and their symbiotic lifestyle signature.</title>
        <authorList>
            <person name="Morin E."/>
            <person name="San Clemente H."/>
            <person name="Chen E.C.H."/>
            <person name="De La Providencia I."/>
            <person name="Hainaut M."/>
            <person name="Kuo A."/>
            <person name="Kohler A."/>
            <person name="Murat C."/>
            <person name="Tang N."/>
            <person name="Roy S."/>
            <person name="Loubradou J."/>
            <person name="Henrissat B."/>
            <person name="Grigoriev I.V."/>
            <person name="Corradi N."/>
            <person name="Roux C."/>
            <person name="Martin F.M."/>
        </authorList>
    </citation>
    <scope>NUCLEOTIDE SEQUENCE [LARGE SCALE GENOMIC DNA]</scope>
    <source>
        <strain evidence="2 3">DAOM 227022</strain>
    </source>
</reference>
<sequence>MATLRQKWAIHRTYRRIQNCWQEYLAVSDKDDVQLMIQKLENFLDIFQEAYKEWSASGIIIPTDFSLDKIYGDCSEVLVNLLNTIDREVNKEKPDPGVERVADLVNKALNVAELILKDEKYRQLVANTPNLIYRILLLLEKLNTIEAKKLTLRVISTLGENDWNKIEIGRHQGFKKILRLLIEDDPELTSEIVRTIKHFLEVRDEDIQKNGLGFSNINKKISKNRNGYINNNENVDINMAFEGENFLSRYDSYDNEFNEEERDNVNTFFGSLVGGKVSNMVAEIREKIFTELGRVFPNLHALASEILDNHGDSLNDKRKLGLDRRISFIPTSDKIISTIPRFNLIHPSRDSTRHLNDVLEEDNSNIIVNDNNLINDNNNIMSSCLEDEDDTSDTSSSDKRCSDNEADKYSETSLSSVATNESTENSQISFKGFNINSNNSDMLKEYMRVQGALRSLTSILSEGVSQSSMTTMSKFDTIETICKLLFHNTANQAEFRKMDGYTTMLKVLDHVLENGVGERESFLNDCFNVFFITSLDGNEDMVVGNVDALNLVFRTIVFSSQLDVRQHALNCIQDLITINCLNAVAAWKVGGVDILIKLLNSAIHANGDLNDLCQVLGLGELSQASLEAFSDIRYDKTAIDPKSPSLFSAGSPVAQTIDLNPVCRYLVAVTRLLEYMAVMLSNHNSYILKEYTRILMEISLPSKSIVVNIILRSVSRLLTDLLSRYKDVEKNLLSIYLQFIRDIFQMSEFDGLASDLNMRAQPEIKSDVTLNEFERVVIAEQNLLLLHIVGLLVDATGRNMELFEALQGFETLHDAIVLSSACVEYVKDDTQDLSTTEDYLGLDEDVMVADMALWLLREYMVCGLDCIESVKWMIKLTKYILANISKYSTNDTEVNSVASSKTPVISRVNSLLNPKNLCNSLQRPKRATFPWLQTKVCNVVSSVLRKSDKAKQLFGEFGGLEVMLGIISHTQDSNVASAALVTVGDFFAGYEGVQQLLGNLFGYDGFLELILSSVTPVDKTCCEVVLEVATIGSIGQSLSQCPITDPFLISSDIMPFISGLLDPTPLFTELHPFTQKRHIGFNKQSKKQDHKRNGSRATVGSQSSLSHSTSIYEGNGKNSSSSSLNNISNENDIVNRSNNTSRMSISSGFCPEASIDAVSRSSMQLLSPTLSPTTRVDRLKNEEIIDQQSKHATRKRSNSRNLGGFGLNSNAVKSNSSTINDKLRNWAGIIFRDSDAAMMALKLLYNIADGNDDKLQHYYFNLLMMLMEVNPRNKELLCANSALKFVMEVLFVKGKRTNDLEPLRHHPPSYVDLIPALGAYDITNSDVSLLFEAAYDPLSMFGHFLDGGSRRKSSASSINSQSLPSSENSTIKIDTFFIREIQMQMIYSIERISERMDPSCYFNFNGVDGVVQTAPLDKFPSMKNGYTLSMWIKVTAFFEDETGLLCYEDKSGTNTTFELYFKHMNRSNRYCLCVRTQHFPLPPEDFVFDGFDFQEIGIWHHIVFVHSKDSTSLIVDGSMIQSYNMFNYPKMTGKEKIVAVIGRRGKKVYPSNNESKSAINSYFYGQIGSIYLFRGLWDEVISEKIFNQGPAYSKNYRLLGVENKEVMAIHPQAYLSSEQKFIIENEKSRRNSDSMDFTKSTGKMEGGCSVHATRSMKDIIEQIGGIEHCFQFLNMDPQQQLIGLRTISNLLYKSPQNVTKFTEKNGFDMIRQSLSRDYSVLCEHFDVLLDIVSDGVTKNDQIFIVNIDPLRVIIDLLANCDESVQLSVVRTLMDMLVDVPENLKTWRTNLGVDVLFDLIDNLPTSLQPFTMRALEVMILDLSIEELTKLFKYLEKDKWMNIEVKCDIICMLYKNMTFDVQLVEKIRGLKGLSLLMPFLEAPNEKFRITVLKMMGTLMSSNVKHSRGILTKINGFDRMRLYLSKHQLSLEFTQVLIGVGIKFYYCDPEFKNCSLTMSDRPIFKRSSPRSSEDSISRSINKNTEELIYPETISLLFDLLKISENSELVFQVLADIKRILTPVNMRYLWEQSWLEWIIAFLQERSKIVENTVYNQRILTMTDSIVQKMMLFDVSRKNSITSKTKGALIMTQNSSDKNDSEKFMLRLIDILLSYFDKNPNVNTEISSYIFRNLGILFRHLDDHIRKNISNSSPSQTTCISNLIINTSQPISMPPSSPYSPITNSNNNSFQSQQQILITTTSVRRHFASTINILACHNNSTIRTSMKSSGLFKIRDNLIKDYNDLAPIDGNEFV</sequence>
<feature type="region of interest" description="Disordered" evidence="1">
    <location>
        <begin position="1079"/>
        <end position="1139"/>
    </location>
</feature>
<gene>
    <name evidence="2" type="ORF">C1645_880619</name>
</gene>
<feature type="region of interest" description="Disordered" evidence="1">
    <location>
        <begin position="384"/>
        <end position="421"/>
    </location>
</feature>
<organism evidence="2 3">
    <name type="scientific">Glomus cerebriforme</name>
    <dbReference type="NCBI Taxonomy" id="658196"/>
    <lineage>
        <taxon>Eukaryota</taxon>
        <taxon>Fungi</taxon>
        <taxon>Fungi incertae sedis</taxon>
        <taxon>Mucoromycota</taxon>
        <taxon>Glomeromycotina</taxon>
        <taxon>Glomeromycetes</taxon>
        <taxon>Glomerales</taxon>
        <taxon>Glomeraceae</taxon>
        <taxon>Glomus</taxon>
    </lineage>
</organism>
<feature type="compositionally biased region" description="Low complexity" evidence="1">
    <location>
        <begin position="1115"/>
        <end position="1131"/>
    </location>
</feature>
<name>A0A397SGY6_9GLOM</name>
<dbReference type="InterPro" id="IPR016024">
    <property type="entry name" value="ARM-type_fold"/>
</dbReference>
<feature type="compositionally biased region" description="Polar residues" evidence="1">
    <location>
        <begin position="1095"/>
        <end position="1112"/>
    </location>
</feature>
<dbReference type="SUPFAM" id="SSF48371">
    <property type="entry name" value="ARM repeat"/>
    <property type="match status" value="3"/>
</dbReference>
<dbReference type="Proteomes" id="UP000265703">
    <property type="component" value="Unassembled WGS sequence"/>
</dbReference>
<comment type="caution">
    <text evidence="2">The sequence shown here is derived from an EMBL/GenBank/DDBJ whole genome shotgun (WGS) entry which is preliminary data.</text>
</comment>
<dbReference type="Gene3D" id="1.25.10.10">
    <property type="entry name" value="Leucine-rich Repeat Variant"/>
    <property type="match status" value="4"/>
</dbReference>
<feature type="compositionally biased region" description="Basic and acidic residues" evidence="1">
    <location>
        <begin position="396"/>
        <end position="410"/>
    </location>
</feature>
<dbReference type="Pfam" id="PF13385">
    <property type="entry name" value="Laminin_G_3"/>
    <property type="match status" value="1"/>
</dbReference>
<feature type="compositionally biased region" description="Polar residues" evidence="1">
    <location>
        <begin position="411"/>
        <end position="421"/>
    </location>
</feature>
<feature type="region of interest" description="Disordered" evidence="1">
    <location>
        <begin position="1180"/>
        <end position="1204"/>
    </location>
</feature>
<dbReference type="OrthoDB" id="5589702at2759"/>
<dbReference type="SUPFAM" id="SSF49899">
    <property type="entry name" value="Concanavalin A-like lectins/glucanases"/>
    <property type="match status" value="1"/>
</dbReference>
<keyword evidence="3" id="KW-1185">Reference proteome</keyword>
<dbReference type="EMBL" id="QKYT01000588">
    <property type="protein sequence ID" value="RIA83227.1"/>
    <property type="molecule type" value="Genomic_DNA"/>
</dbReference>
<evidence type="ECO:0000256" key="1">
    <source>
        <dbReference type="SAM" id="MobiDB-lite"/>
    </source>
</evidence>
<evidence type="ECO:0000313" key="2">
    <source>
        <dbReference type="EMBL" id="RIA83227.1"/>
    </source>
</evidence>
<proteinExistence type="predicted"/>
<feature type="compositionally biased region" description="Basic residues" evidence="1">
    <location>
        <begin position="1079"/>
        <end position="1094"/>
    </location>
</feature>
<dbReference type="InterPro" id="IPR013320">
    <property type="entry name" value="ConA-like_dom_sf"/>
</dbReference>